<dbReference type="EMBL" id="NSCI01000006">
    <property type="protein sequence ID" value="RAW91839.1"/>
    <property type="molecule type" value="Genomic_DNA"/>
</dbReference>
<evidence type="ECO:0000313" key="3">
    <source>
        <dbReference type="Proteomes" id="UP000250870"/>
    </source>
</evidence>
<evidence type="ECO:0000256" key="1">
    <source>
        <dbReference type="SAM" id="MobiDB-lite"/>
    </source>
</evidence>
<dbReference type="AlphaFoldDB" id="A0A329VJ79"/>
<name>A0A329VJ79_9GAMM</name>
<organism evidence="2 3">
    <name type="scientific">Photorhabdus laumondii subsp. clarkei</name>
    <dbReference type="NCBI Taxonomy" id="2029685"/>
    <lineage>
        <taxon>Bacteria</taxon>
        <taxon>Pseudomonadati</taxon>
        <taxon>Pseudomonadota</taxon>
        <taxon>Gammaproteobacteria</taxon>
        <taxon>Enterobacterales</taxon>
        <taxon>Morganellaceae</taxon>
        <taxon>Photorhabdus</taxon>
    </lineage>
</organism>
<dbReference type="Proteomes" id="UP000250870">
    <property type="component" value="Unassembled WGS sequence"/>
</dbReference>
<evidence type="ECO:0000313" key="2">
    <source>
        <dbReference type="EMBL" id="RAW91839.1"/>
    </source>
</evidence>
<protein>
    <submittedName>
        <fullName evidence="2">Uncharacterized protein</fullName>
    </submittedName>
</protein>
<sequence length="70" mass="8179">MMNHTRYETDVVAWANEQAALLRAGKFSEIDIYPMDFKMDRGGKGVNPREHSKLCDRGERVQPTKRQLER</sequence>
<gene>
    <name evidence="2" type="ORF">CKY01_06550</name>
</gene>
<dbReference type="Gene3D" id="1.20.1220.20">
    <property type="entry name" value="Uncharcterised protein PF01724"/>
    <property type="match status" value="1"/>
</dbReference>
<proteinExistence type="predicted"/>
<comment type="caution">
    <text evidence="2">The sequence shown here is derived from an EMBL/GenBank/DDBJ whole genome shotgun (WGS) entry which is preliminary data.</text>
</comment>
<feature type="region of interest" description="Disordered" evidence="1">
    <location>
        <begin position="39"/>
        <end position="70"/>
    </location>
</feature>
<reference evidence="2 3" key="1">
    <citation type="journal article" date="2018" name="Int. J. Syst. Evol. Microbiol.">
        <title>Whole-genome-based revisit of Photorhabdus phylogeny: proposal for the elevation of most Photorhabdus subspecies to the species level and description of one novel species Photorhabdus bodei sp. nov., and one novel subspecies Photorhabdus laumondii subsp. clarkei subsp. nov.</title>
        <authorList>
            <person name="Machado R.A.R."/>
            <person name="Wuthrich D."/>
            <person name="Kuhnert P."/>
            <person name="Arce C.C.M."/>
            <person name="Thonen L."/>
            <person name="Ruiz C."/>
            <person name="Zhang X."/>
            <person name="Robert C.A.M."/>
            <person name="Karimi J."/>
            <person name="Kamali S."/>
            <person name="Ma J."/>
            <person name="Bruggmann R."/>
            <person name="Erb M."/>
        </authorList>
    </citation>
    <scope>NUCLEOTIDE SEQUENCE [LARGE SCALE GENOMIC DNA]</scope>
    <source>
        <strain evidence="2 3">BOJ-47</strain>
    </source>
</reference>
<dbReference type="Pfam" id="PF01724">
    <property type="entry name" value="DUF29"/>
    <property type="match status" value="1"/>
</dbReference>
<accession>A0A329VJ79</accession>